<dbReference type="Pfam" id="PF02405">
    <property type="entry name" value="MlaE"/>
    <property type="match status" value="1"/>
</dbReference>
<evidence type="ECO:0000313" key="8">
    <source>
        <dbReference type="EMBL" id="HDD43885.1"/>
    </source>
</evidence>
<reference evidence="8" key="1">
    <citation type="journal article" date="2020" name="mSystems">
        <title>Genome- and Community-Level Interaction Insights into Carbon Utilization and Element Cycling Functions of Hydrothermarchaeota in Hydrothermal Sediment.</title>
        <authorList>
            <person name="Zhou Z."/>
            <person name="Liu Y."/>
            <person name="Xu W."/>
            <person name="Pan J."/>
            <person name="Luo Z.H."/>
            <person name="Li M."/>
        </authorList>
    </citation>
    <scope>NUCLEOTIDE SEQUENCE [LARGE SCALE GENOMIC DNA]</scope>
    <source>
        <strain evidence="8">HyVt-233</strain>
    </source>
</reference>
<dbReference type="InterPro" id="IPR003453">
    <property type="entry name" value="ABC_MlaE_roteobac"/>
</dbReference>
<protein>
    <submittedName>
        <fullName evidence="8">ABC transporter permease</fullName>
    </submittedName>
</protein>
<comment type="subcellular location">
    <subcellularLocation>
        <location evidence="1">Membrane</location>
        <topology evidence="1">Multi-pass membrane protein</topology>
    </subcellularLocation>
</comment>
<dbReference type="PANTHER" id="PTHR30188">
    <property type="entry name" value="ABC TRANSPORTER PERMEASE PROTEIN-RELATED"/>
    <property type="match status" value="1"/>
</dbReference>
<keyword evidence="5 7" id="KW-1133">Transmembrane helix</keyword>
<dbReference type="NCBIfam" id="TIGR00056">
    <property type="entry name" value="MlaE family lipid ABC transporter permease subunit"/>
    <property type="match status" value="1"/>
</dbReference>
<evidence type="ECO:0000256" key="7">
    <source>
        <dbReference type="RuleBase" id="RU362044"/>
    </source>
</evidence>
<sequence>MFKWIVYKNPILFIIKTLKSVFERPFFFSEIIKQIYIIGADGLPLIATAAAAVGIVLGLQTGATLHRFGAQKYIAAIVGLSLVRELGPVLTALLVASRSGSGITAEIGAMKVTQQIDALRVSAISPLNYLVVPRLIACTICLPLLTVIADVVGIIGGGIVSVFTGLSTAGWYAKVTAQFIEFEDFFPGLIKAAFFGGIIAWISTYFGFNAPRGTQGIGKATTTAVVTACLAILISDVILTKILLMVFP</sequence>
<keyword evidence="6 7" id="KW-0472">Membrane</keyword>
<organism evidence="8">
    <name type="scientific">Desulfofervidus auxilii</name>
    <dbReference type="NCBI Taxonomy" id="1621989"/>
    <lineage>
        <taxon>Bacteria</taxon>
        <taxon>Pseudomonadati</taxon>
        <taxon>Thermodesulfobacteriota</taxon>
        <taxon>Candidatus Desulfofervidia</taxon>
        <taxon>Candidatus Desulfofervidales</taxon>
        <taxon>Candidatus Desulfofervidaceae</taxon>
        <taxon>Candidatus Desulfofervidus</taxon>
    </lineage>
</organism>
<feature type="transmembrane region" description="Helical" evidence="7">
    <location>
        <begin position="35"/>
        <end position="59"/>
    </location>
</feature>
<comment type="caution">
    <text evidence="8">The sequence shown here is derived from an EMBL/GenBank/DDBJ whole genome shotgun (WGS) entry which is preliminary data.</text>
</comment>
<evidence type="ECO:0000256" key="1">
    <source>
        <dbReference type="ARBA" id="ARBA00004141"/>
    </source>
</evidence>
<proteinExistence type="inferred from homology"/>
<dbReference type="GO" id="GO:0043190">
    <property type="term" value="C:ATP-binding cassette (ABC) transporter complex"/>
    <property type="evidence" value="ECO:0007669"/>
    <property type="project" value="InterPro"/>
</dbReference>
<dbReference type="AlphaFoldDB" id="A0A7C0U2Q3"/>
<keyword evidence="4 7" id="KW-0812">Transmembrane</keyword>
<feature type="transmembrane region" description="Helical" evidence="7">
    <location>
        <begin position="185"/>
        <end position="208"/>
    </location>
</feature>
<gene>
    <name evidence="8" type="ORF">ENG63_03365</name>
</gene>
<name>A0A7C0U2Q3_DESA2</name>
<evidence type="ECO:0000256" key="4">
    <source>
        <dbReference type="ARBA" id="ARBA00022692"/>
    </source>
</evidence>
<dbReference type="InterPro" id="IPR030802">
    <property type="entry name" value="Permease_MalE"/>
</dbReference>
<comment type="similarity">
    <text evidence="2 7">Belongs to the MlaE permease family.</text>
</comment>
<accession>A0A7C0U2Q3</accession>
<feature type="transmembrane region" description="Helical" evidence="7">
    <location>
        <begin position="220"/>
        <end position="244"/>
    </location>
</feature>
<keyword evidence="3" id="KW-0813">Transport</keyword>
<dbReference type="PANTHER" id="PTHR30188:SF4">
    <property type="entry name" value="PROTEIN TRIGALACTOSYLDIACYLGLYCEROL 1, CHLOROPLASTIC"/>
    <property type="match status" value="1"/>
</dbReference>
<evidence type="ECO:0000256" key="2">
    <source>
        <dbReference type="ARBA" id="ARBA00007556"/>
    </source>
</evidence>
<dbReference type="GO" id="GO:0005548">
    <property type="term" value="F:phospholipid transporter activity"/>
    <property type="evidence" value="ECO:0007669"/>
    <property type="project" value="TreeGrafter"/>
</dbReference>
<dbReference type="Proteomes" id="UP000886289">
    <property type="component" value="Unassembled WGS sequence"/>
</dbReference>
<evidence type="ECO:0000256" key="6">
    <source>
        <dbReference type="ARBA" id="ARBA00023136"/>
    </source>
</evidence>
<evidence type="ECO:0000256" key="3">
    <source>
        <dbReference type="ARBA" id="ARBA00022448"/>
    </source>
</evidence>
<comment type="caution">
    <text evidence="7">Lacks conserved residue(s) required for the propagation of feature annotation.</text>
</comment>
<evidence type="ECO:0000256" key="5">
    <source>
        <dbReference type="ARBA" id="ARBA00022989"/>
    </source>
</evidence>
<dbReference type="EMBL" id="DRBS01000130">
    <property type="protein sequence ID" value="HDD43885.1"/>
    <property type="molecule type" value="Genomic_DNA"/>
</dbReference>
<feature type="transmembrane region" description="Helical" evidence="7">
    <location>
        <begin position="151"/>
        <end position="173"/>
    </location>
</feature>